<reference evidence="4" key="1">
    <citation type="submission" date="2024-06" db="EMBL/GenBank/DDBJ databases">
        <title>Multi-omics analyses provide insights into the biosynthesis of the anticancer antibiotic pleurotin in Hohenbuehelia grisea.</title>
        <authorList>
            <person name="Weaver J.A."/>
            <person name="Alberti F."/>
        </authorList>
    </citation>
    <scope>NUCLEOTIDE SEQUENCE [LARGE SCALE GENOMIC DNA]</scope>
    <source>
        <strain evidence="4">T-177</strain>
    </source>
</reference>
<dbReference type="EMBL" id="JASNQZ010000007">
    <property type="protein sequence ID" value="KAL0955094.1"/>
    <property type="molecule type" value="Genomic_DNA"/>
</dbReference>
<evidence type="ECO:0000313" key="4">
    <source>
        <dbReference type="Proteomes" id="UP001556367"/>
    </source>
</evidence>
<sequence length="186" mass="18131">MKVALVASFALAAVVVAQEPFTINTPVTENDRVLFDFGEQTGNSVTWTPDIAAVQAGFQITDRDGVQAKSAQVIINSASLECTGKQNNIAGPGAAVTTTSSSTATPGEVPTAGAPASPVPAGPTSQAPAANSTPTTPAVSRATTATSASAAATSSSSTASNGAMPTQLANMGVAGALGVALAVMLA</sequence>
<proteinExistence type="predicted"/>
<evidence type="ECO:0000313" key="3">
    <source>
        <dbReference type="EMBL" id="KAL0955094.1"/>
    </source>
</evidence>
<organism evidence="3 4">
    <name type="scientific">Hohenbuehelia grisea</name>
    <dbReference type="NCBI Taxonomy" id="104357"/>
    <lineage>
        <taxon>Eukaryota</taxon>
        <taxon>Fungi</taxon>
        <taxon>Dikarya</taxon>
        <taxon>Basidiomycota</taxon>
        <taxon>Agaricomycotina</taxon>
        <taxon>Agaricomycetes</taxon>
        <taxon>Agaricomycetidae</taxon>
        <taxon>Agaricales</taxon>
        <taxon>Pleurotineae</taxon>
        <taxon>Pleurotaceae</taxon>
        <taxon>Hohenbuehelia</taxon>
    </lineage>
</organism>
<name>A0ABR3JH68_9AGAR</name>
<dbReference type="Proteomes" id="UP001556367">
    <property type="component" value="Unassembled WGS sequence"/>
</dbReference>
<feature type="chain" id="PRO_5045870747" evidence="2">
    <location>
        <begin position="18"/>
        <end position="186"/>
    </location>
</feature>
<protein>
    <submittedName>
        <fullName evidence="3">Uncharacterized protein</fullName>
    </submittedName>
</protein>
<gene>
    <name evidence="3" type="ORF">HGRIS_004011</name>
</gene>
<keyword evidence="2" id="KW-0732">Signal</keyword>
<evidence type="ECO:0000256" key="1">
    <source>
        <dbReference type="SAM" id="MobiDB-lite"/>
    </source>
</evidence>
<feature type="signal peptide" evidence="2">
    <location>
        <begin position="1"/>
        <end position="17"/>
    </location>
</feature>
<evidence type="ECO:0000256" key="2">
    <source>
        <dbReference type="SAM" id="SignalP"/>
    </source>
</evidence>
<comment type="caution">
    <text evidence="3">The sequence shown here is derived from an EMBL/GenBank/DDBJ whole genome shotgun (WGS) entry which is preliminary data.</text>
</comment>
<feature type="compositionally biased region" description="Low complexity" evidence="1">
    <location>
        <begin position="94"/>
        <end position="116"/>
    </location>
</feature>
<feature type="region of interest" description="Disordered" evidence="1">
    <location>
        <begin position="93"/>
        <end position="162"/>
    </location>
</feature>
<feature type="compositionally biased region" description="Low complexity" evidence="1">
    <location>
        <begin position="122"/>
        <end position="160"/>
    </location>
</feature>
<keyword evidence="4" id="KW-1185">Reference proteome</keyword>
<accession>A0ABR3JH68</accession>